<feature type="compositionally biased region" description="Basic and acidic residues" evidence="1">
    <location>
        <begin position="277"/>
        <end position="289"/>
    </location>
</feature>
<feature type="compositionally biased region" description="Acidic residues" evidence="1">
    <location>
        <begin position="635"/>
        <end position="653"/>
    </location>
</feature>
<feature type="compositionally biased region" description="Low complexity" evidence="1">
    <location>
        <begin position="1"/>
        <end position="37"/>
    </location>
</feature>
<dbReference type="AlphaFoldDB" id="A0A8K0JLJ3"/>
<evidence type="ECO:0000256" key="1">
    <source>
        <dbReference type="SAM" id="MobiDB-lite"/>
    </source>
</evidence>
<evidence type="ECO:0000313" key="3">
    <source>
        <dbReference type="Proteomes" id="UP000812966"/>
    </source>
</evidence>
<feature type="compositionally biased region" description="Polar residues" evidence="1">
    <location>
        <begin position="435"/>
        <end position="447"/>
    </location>
</feature>
<proteinExistence type="predicted"/>
<feature type="compositionally biased region" description="Basic and acidic residues" evidence="1">
    <location>
        <begin position="135"/>
        <end position="151"/>
    </location>
</feature>
<feature type="compositionally biased region" description="Acidic residues" evidence="1">
    <location>
        <begin position="188"/>
        <end position="197"/>
    </location>
</feature>
<feature type="compositionally biased region" description="Acidic residues" evidence="1">
    <location>
        <begin position="589"/>
        <end position="605"/>
    </location>
</feature>
<accession>A0A8K0JLJ3</accession>
<dbReference type="Proteomes" id="UP000812966">
    <property type="component" value="Unassembled WGS sequence"/>
</dbReference>
<protein>
    <recommendedName>
        <fullName evidence="4">BZIP domain-containing protein</fullName>
    </recommendedName>
</protein>
<sequence>MDGMGQDQDQGHDQALQDFLRRAVASSSSSSTAVPVSGIYGYHDQGLDQNRGGGQLTFGSEPNYGYGVGTKAGGGGHDGMKVGSGTGHQMEDGDGMATSTSRIRTNGGRNFSGMSTSTAASASGSGSAHKRKRRRADETRHAPDRSADHQFHRQYHQPNPALDPDLNSNMNMERGSETGETPRSRYSDEEDDEDSLEDQGTYEPTAPTPLPLSLHEHPDQGYRRYSRPTHSLPHHLDADPQYNSNPHPHRKSATTSSNPNGNTATTAKRRGRPALPPEERDERRRERARQSAAETRRKKRDVEGEREWWKEVEIEKAVLEEKYRTLVRDHTALKSQVASIPCLSLLNPHLAQLVNAPVYPLTGPDGPMLQLVLPLLLQTIGRGENGIDVNALIGLIQGQGRNQNRNEQMGTAIATGPMSIPGSSRVQERTVERSGLSSNGGTETYSDTAVKRKSTERRRSEREIVRQDDHLDDGSTSTDSAQSTPRVARRRVKRVRMELVKQDDSADPHLDFDRRSPTGHGNAFDDGGDAFQYDTGGLNENMGMPESPANLNTTPTRPPGVPRNSILMSLRKRTQPSILPEPIPATPIDSDEDDGDFVPESELDDNGPTPRNERGVDDLGSSPGTYNETPRTGIEGEEEDEDDDGFEFDPADEDFSQPIVDVAVPAGFGAAWAQSTPAELGELMKEPTIGHEERDELVARIRAEMDKTPRGE</sequence>
<feature type="compositionally biased region" description="Polar residues" evidence="1">
    <location>
        <begin position="97"/>
        <end position="109"/>
    </location>
</feature>
<feature type="compositionally biased region" description="Low complexity" evidence="1">
    <location>
        <begin position="112"/>
        <end position="127"/>
    </location>
</feature>
<evidence type="ECO:0008006" key="4">
    <source>
        <dbReference type="Google" id="ProtNLM"/>
    </source>
</evidence>
<name>A0A8K0JLJ3_9TREE</name>
<organism evidence="2 3">
    <name type="scientific">Filobasidium floriforme</name>
    <dbReference type="NCBI Taxonomy" id="5210"/>
    <lineage>
        <taxon>Eukaryota</taxon>
        <taxon>Fungi</taxon>
        <taxon>Dikarya</taxon>
        <taxon>Basidiomycota</taxon>
        <taxon>Agaricomycotina</taxon>
        <taxon>Tremellomycetes</taxon>
        <taxon>Filobasidiales</taxon>
        <taxon>Filobasidiaceae</taxon>
        <taxon>Filobasidium</taxon>
    </lineage>
</organism>
<feature type="compositionally biased region" description="Polar residues" evidence="1">
    <location>
        <begin position="474"/>
        <end position="485"/>
    </location>
</feature>
<dbReference type="EMBL" id="JABELV010000052">
    <property type="protein sequence ID" value="KAG7553587.1"/>
    <property type="molecule type" value="Genomic_DNA"/>
</dbReference>
<evidence type="ECO:0000313" key="2">
    <source>
        <dbReference type="EMBL" id="KAG7553587.1"/>
    </source>
</evidence>
<gene>
    <name evidence="2" type="ORF">FFLO_03019</name>
</gene>
<feature type="compositionally biased region" description="Basic and acidic residues" evidence="1">
    <location>
        <begin position="495"/>
        <end position="516"/>
    </location>
</feature>
<feature type="compositionally biased region" description="Basic and acidic residues" evidence="1">
    <location>
        <begin position="457"/>
        <end position="473"/>
    </location>
</feature>
<comment type="caution">
    <text evidence="2">The sequence shown here is derived from an EMBL/GenBank/DDBJ whole genome shotgun (WGS) entry which is preliminary data.</text>
</comment>
<feature type="region of interest" description="Disordered" evidence="1">
    <location>
        <begin position="413"/>
        <end position="653"/>
    </location>
</feature>
<feature type="compositionally biased region" description="Gly residues" evidence="1">
    <location>
        <begin position="66"/>
        <end position="86"/>
    </location>
</feature>
<feature type="region of interest" description="Disordered" evidence="1">
    <location>
        <begin position="1"/>
        <end position="305"/>
    </location>
</feature>
<feature type="compositionally biased region" description="Polar residues" evidence="1">
    <location>
        <begin position="253"/>
        <end position="266"/>
    </location>
</feature>
<feature type="compositionally biased region" description="Basic and acidic residues" evidence="1">
    <location>
        <begin position="174"/>
        <end position="187"/>
    </location>
</feature>
<reference evidence="2" key="1">
    <citation type="submission" date="2020-04" db="EMBL/GenBank/DDBJ databases">
        <title>Analysis of mating type loci in Filobasidium floriforme.</title>
        <authorList>
            <person name="Nowrousian M."/>
        </authorList>
    </citation>
    <scope>NUCLEOTIDE SEQUENCE</scope>
    <source>
        <strain evidence="2">CBS 6242</strain>
    </source>
</reference>
<keyword evidence="3" id="KW-1185">Reference proteome</keyword>